<evidence type="ECO:0000313" key="2">
    <source>
        <dbReference type="EMBL" id="SHO48306.1"/>
    </source>
</evidence>
<reference evidence="2" key="1">
    <citation type="submission" date="2016-12" db="EMBL/GenBank/DDBJ databases">
        <authorList>
            <person name="Song W.-J."/>
            <person name="Kurnit D.M."/>
        </authorList>
    </citation>
    <scope>NUCLEOTIDE SEQUENCE [LARGE SCALE GENOMIC DNA]</scope>
    <source>
        <strain evidence="2">DSM 18488</strain>
    </source>
</reference>
<organism evidence="2 3">
    <name type="scientific">Desulfopila aestuarii DSM 18488</name>
    <dbReference type="NCBI Taxonomy" id="1121416"/>
    <lineage>
        <taxon>Bacteria</taxon>
        <taxon>Pseudomonadati</taxon>
        <taxon>Thermodesulfobacteriota</taxon>
        <taxon>Desulfobulbia</taxon>
        <taxon>Desulfobulbales</taxon>
        <taxon>Desulfocapsaceae</taxon>
        <taxon>Desulfopila</taxon>
    </lineage>
</organism>
<sequence length="46" mass="5109">MKSIGIDGRKKYLSTVMAIAEGLWNGFVVSGVLTVSAFLINKFWIF</sequence>
<keyword evidence="1" id="KW-1133">Transmembrane helix</keyword>
<gene>
    <name evidence="2" type="ORF">SAMN02745220_02251</name>
</gene>
<evidence type="ECO:0000313" key="3">
    <source>
        <dbReference type="Proteomes" id="UP000184603"/>
    </source>
</evidence>
<accession>A0A1M7Y713</accession>
<proteinExistence type="predicted"/>
<dbReference type="EMBL" id="FRFE01000009">
    <property type="protein sequence ID" value="SHO48306.1"/>
    <property type="molecule type" value="Genomic_DNA"/>
</dbReference>
<keyword evidence="1" id="KW-0812">Transmembrane</keyword>
<protein>
    <submittedName>
        <fullName evidence="2">Uncharacterized protein</fullName>
    </submittedName>
</protein>
<feature type="transmembrane region" description="Helical" evidence="1">
    <location>
        <begin position="12"/>
        <end position="40"/>
    </location>
</feature>
<dbReference type="RefSeq" id="WP_159441284.1">
    <property type="nucleotide sequence ID" value="NZ_FRFE01000009.1"/>
</dbReference>
<evidence type="ECO:0000256" key="1">
    <source>
        <dbReference type="SAM" id="Phobius"/>
    </source>
</evidence>
<name>A0A1M7Y713_9BACT</name>
<keyword evidence="3" id="KW-1185">Reference proteome</keyword>
<dbReference type="AlphaFoldDB" id="A0A1M7Y713"/>
<dbReference type="Proteomes" id="UP000184603">
    <property type="component" value="Unassembled WGS sequence"/>
</dbReference>
<keyword evidence="1" id="KW-0472">Membrane</keyword>